<name>A0A1G2KIE5_9BACT</name>
<evidence type="ECO:0000313" key="10">
    <source>
        <dbReference type="Proteomes" id="UP000179023"/>
    </source>
</evidence>
<dbReference type="PANTHER" id="PTHR33908">
    <property type="entry name" value="MANNOSYLTRANSFERASE YKCB-RELATED"/>
    <property type="match status" value="1"/>
</dbReference>
<keyword evidence="2" id="KW-1003">Cell membrane</keyword>
<comment type="caution">
    <text evidence="9">The sequence shown here is derived from an EMBL/GenBank/DDBJ whole genome shotgun (WGS) entry which is preliminary data.</text>
</comment>
<keyword evidence="7 8" id="KW-0472">Membrane</keyword>
<evidence type="ECO:0000256" key="6">
    <source>
        <dbReference type="ARBA" id="ARBA00022989"/>
    </source>
</evidence>
<feature type="transmembrane region" description="Helical" evidence="8">
    <location>
        <begin position="362"/>
        <end position="380"/>
    </location>
</feature>
<feature type="transmembrane region" description="Helical" evidence="8">
    <location>
        <begin position="248"/>
        <end position="268"/>
    </location>
</feature>
<feature type="transmembrane region" description="Helical" evidence="8">
    <location>
        <begin position="392"/>
        <end position="415"/>
    </location>
</feature>
<keyword evidence="3" id="KW-0328">Glycosyltransferase</keyword>
<feature type="transmembrane region" description="Helical" evidence="8">
    <location>
        <begin position="436"/>
        <end position="455"/>
    </location>
</feature>
<feature type="transmembrane region" description="Helical" evidence="8">
    <location>
        <begin position="156"/>
        <end position="175"/>
    </location>
</feature>
<keyword evidence="5 8" id="KW-0812">Transmembrane</keyword>
<dbReference type="PANTHER" id="PTHR33908:SF3">
    <property type="entry name" value="UNDECAPRENYL PHOSPHATE-ALPHA-4-AMINO-4-DEOXY-L-ARABINOSE ARABINOSYL TRANSFERASE"/>
    <property type="match status" value="1"/>
</dbReference>
<evidence type="ECO:0000256" key="7">
    <source>
        <dbReference type="ARBA" id="ARBA00023136"/>
    </source>
</evidence>
<evidence type="ECO:0000256" key="4">
    <source>
        <dbReference type="ARBA" id="ARBA00022679"/>
    </source>
</evidence>
<feature type="transmembrane region" description="Helical" evidence="8">
    <location>
        <begin position="322"/>
        <end position="342"/>
    </location>
</feature>
<proteinExistence type="predicted"/>
<dbReference type="EMBL" id="MHQI01000071">
    <property type="protein sequence ID" value="OGZ98220.1"/>
    <property type="molecule type" value="Genomic_DNA"/>
</dbReference>
<evidence type="ECO:0000256" key="3">
    <source>
        <dbReference type="ARBA" id="ARBA00022676"/>
    </source>
</evidence>
<dbReference type="STRING" id="1802270.A3C07_01710"/>
<dbReference type="GO" id="GO:0005886">
    <property type="term" value="C:plasma membrane"/>
    <property type="evidence" value="ECO:0007669"/>
    <property type="project" value="UniProtKB-SubCell"/>
</dbReference>
<sequence>MGKRGIIYIFFGILIAGAFFRFYLITEIPLGLYPDEAMNGNNALEALAEGNFKIFYPENNGREGFFINLQALSIWFFGNEPWALRVVSALFGTLTILGVYLLSRELFMNQELGIKNYGNANKNHDSLFMIPDSTTIALLSSFFLATSYWHLNFSRIGFRAIMVPFLATFGLYFLLKGLRNGKILDMVWAGIFIGLGFHTYIAFRFMPFVVTVPIIWYLWKWWKERDMDMSGSPTFQESRASKKCAPCAILLFLFITFVTALPIGYYFLQNPGDFLGRGGQVSIFAAESPLYEFAKSNFLTLQMFFWQGDCNWRHNYACQPQLHPLVAFFFVIGFLTAISHAVKGITNYSSRSSSGGAGKLQATSLLTWFFFMSLPATLTREGLPHALRAIGMIPPVMIMAGFGAWRFIQTILGWFETKKEQRPHSEKQLTRIQKEFCLLFVLTLLFVPLSTYRTYFLKWAYNEKTYFSFATDTLHIGQYLDELPQETKKYVLVNQSGVEVRNIPMSAQTVMFATDTFQYEQRQKRAITYTTDVETIIVVPGEPTLITMLNGFDRVAIVRLKEKFPDLIQKAPSDFIVFQNY</sequence>
<dbReference type="AlphaFoldDB" id="A0A1G2KIE5"/>
<keyword evidence="6 8" id="KW-1133">Transmembrane helix</keyword>
<keyword evidence="4" id="KW-0808">Transferase</keyword>
<evidence type="ECO:0000256" key="1">
    <source>
        <dbReference type="ARBA" id="ARBA00004651"/>
    </source>
</evidence>
<dbReference type="InterPro" id="IPR050297">
    <property type="entry name" value="LipidA_mod_glycosyltrf_83"/>
</dbReference>
<feature type="transmembrane region" description="Helical" evidence="8">
    <location>
        <begin position="6"/>
        <end position="24"/>
    </location>
</feature>
<dbReference type="Proteomes" id="UP000179023">
    <property type="component" value="Unassembled WGS sequence"/>
</dbReference>
<protein>
    <submittedName>
        <fullName evidence="9">Uncharacterized protein</fullName>
    </submittedName>
</protein>
<dbReference type="GO" id="GO:0009103">
    <property type="term" value="P:lipopolysaccharide biosynthetic process"/>
    <property type="evidence" value="ECO:0007669"/>
    <property type="project" value="UniProtKB-ARBA"/>
</dbReference>
<feature type="transmembrane region" description="Helical" evidence="8">
    <location>
        <begin position="82"/>
        <end position="102"/>
    </location>
</feature>
<evidence type="ECO:0000256" key="5">
    <source>
        <dbReference type="ARBA" id="ARBA00022692"/>
    </source>
</evidence>
<organism evidence="9 10">
    <name type="scientific">Candidatus Sungbacteria bacterium RIFCSPHIGHO2_02_FULL_47_11</name>
    <dbReference type="NCBI Taxonomy" id="1802270"/>
    <lineage>
        <taxon>Bacteria</taxon>
        <taxon>Candidatus Sungiibacteriota</taxon>
    </lineage>
</organism>
<comment type="subcellular location">
    <subcellularLocation>
        <location evidence="1">Cell membrane</location>
        <topology evidence="1">Multi-pass membrane protein</topology>
    </subcellularLocation>
</comment>
<accession>A0A1G2KIE5</accession>
<dbReference type="GO" id="GO:0010041">
    <property type="term" value="P:response to iron(III) ion"/>
    <property type="evidence" value="ECO:0007669"/>
    <property type="project" value="TreeGrafter"/>
</dbReference>
<gene>
    <name evidence="9" type="ORF">A3C07_01710</name>
</gene>
<evidence type="ECO:0000313" key="9">
    <source>
        <dbReference type="EMBL" id="OGZ98220.1"/>
    </source>
</evidence>
<evidence type="ECO:0000256" key="2">
    <source>
        <dbReference type="ARBA" id="ARBA00022475"/>
    </source>
</evidence>
<reference evidence="9 10" key="1">
    <citation type="journal article" date="2016" name="Nat. Commun.">
        <title>Thousands of microbial genomes shed light on interconnected biogeochemical processes in an aquifer system.</title>
        <authorList>
            <person name="Anantharaman K."/>
            <person name="Brown C.T."/>
            <person name="Hug L.A."/>
            <person name="Sharon I."/>
            <person name="Castelle C.J."/>
            <person name="Probst A.J."/>
            <person name="Thomas B.C."/>
            <person name="Singh A."/>
            <person name="Wilkins M.J."/>
            <person name="Karaoz U."/>
            <person name="Brodie E.L."/>
            <person name="Williams K.H."/>
            <person name="Hubbard S.S."/>
            <person name="Banfield J.F."/>
        </authorList>
    </citation>
    <scope>NUCLEOTIDE SEQUENCE [LARGE SCALE GENOMIC DNA]</scope>
</reference>
<evidence type="ECO:0000256" key="8">
    <source>
        <dbReference type="SAM" id="Phobius"/>
    </source>
</evidence>
<dbReference type="GO" id="GO:0016763">
    <property type="term" value="F:pentosyltransferase activity"/>
    <property type="evidence" value="ECO:0007669"/>
    <property type="project" value="TreeGrafter"/>
</dbReference>
<feature type="transmembrane region" description="Helical" evidence="8">
    <location>
        <begin position="187"/>
        <end position="219"/>
    </location>
</feature>